<dbReference type="SUPFAM" id="SSF111369">
    <property type="entry name" value="HlyD-like secretion proteins"/>
    <property type="match status" value="1"/>
</dbReference>
<dbReference type="STRING" id="1054996.SAMN05444414_1268"/>
<feature type="signal peptide" evidence="2">
    <location>
        <begin position="1"/>
        <end position="20"/>
    </location>
</feature>
<dbReference type="EMBL" id="FRBN01000026">
    <property type="protein sequence ID" value="SHL67117.1"/>
    <property type="molecule type" value="Genomic_DNA"/>
</dbReference>
<dbReference type="Gene3D" id="2.40.30.170">
    <property type="match status" value="1"/>
</dbReference>
<reference evidence="6" key="1">
    <citation type="submission" date="2016-11" db="EMBL/GenBank/DDBJ databases">
        <authorList>
            <person name="Varghese N."/>
            <person name="Submissions S."/>
        </authorList>
    </citation>
    <scope>NUCLEOTIDE SEQUENCE [LARGE SCALE GENOMIC DNA]</scope>
    <source>
        <strain evidence="6">DSM 29327</strain>
    </source>
</reference>
<dbReference type="NCBIfam" id="TIGR01730">
    <property type="entry name" value="RND_mfp"/>
    <property type="match status" value="1"/>
</dbReference>
<dbReference type="InterPro" id="IPR006143">
    <property type="entry name" value="RND_pump_MFP"/>
</dbReference>
<evidence type="ECO:0000256" key="1">
    <source>
        <dbReference type="ARBA" id="ARBA00009477"/>
    </source>
</evidence>
<evidence type="ECO:0000313" key="6">
    <source>
        <dbReference type="Proteomes" id="UP000184191"/>
    </source>
</evidence>
<dbReference type="Pfam" id="PF25973">
    <property type="entry name" value="BSH_CzcB"/>
    <property type="match status" value="1"/>
</dbReference>
<feature type="domain" description="CusB-like beta-barrel" evidence="3">
    <location>
        <begin position="192"/>
        <end position="263"/>
    </location>
</feature>
<evidence type="ECO:0000259" key="4">
    <source>
        <dbReference type="Pfam" id="PF25973"/>
    </source>
</evidence>
<proteinExistence type="inferred from homology"/>
<feature type="chain" id="PRO_5013087889" evidence="2">
    <location>
        <begin position="21"/>
        <end position="264"/>
    </location>
</feature>
<gene>
    <name evidence="5" type="ORF">SAMN05444414_1268</name>
</gene>
<dbReference type="GO" id="GO:1990281">
    <property type="term" value="C:efflux pump complex"/>
    <property type="evidence" value="ECO:0007669"/>
    <property type="project" value="TreeGrafter"/>
</dbReference>
<dbReference type="Gene3D" id="2.40.50.100">
    <property type="match status" value="1"/>
</dbReference>
<keyword evidence="6" id="KW-1185">Reference proteome</keyword>
<organism evidence="5 6">
    <name type="scientific">Roseovarius marisflavi</name>
    <dbReference type="NCBI Taxonomy" id="1054996"/>
    <lineage>
        <taxon>Bacteria</taxon>
        <taxon>Pseudomonadati</taxon>
        <taxon>Pseudomonadota</taxon>
        <taxon>Alphaproteobacteria</taxon>
        <taxon>Rhodobacterales</taxon>
        <taxon>Roseobacteraceae</taxon>
        <taxon>Roseovarius</taxon>
    </lineage>
</organism>
<dbReference type="InterPro" id="IPR058647">
    <property type="entry name" value="BSH_CzcB-like"/>
</dbReference>
<accession>A0A1M7CIY0</accession>
<feature type="domain" description="CzcB-like barrel-sandwich hybrid" evidence="4">
    <location>
        <begin position="33"/>
        <end position="186"/>
    </location>
</feature>
<evidence type="ECO:0000313" key="5">
    <source>
        <dbReference type="EMBL" id="SHL67117.1"/>
    </source>
</evidence>
<evidence type="ECO:0000259" key="3">
    <source>
        <dbReference type="Pfam" id="PF25954"/>
    </source>
</evidence>
<sequence>MLQRMSIIGLLMLGTAPAHALDIRSCVVMPSQVVEIAVEVPGLVKSVNVGRGDVVKEGDVLLKLTDTALQAQVALATRRASDETQITGVDARIKVLEGQLERVKTLYERELIAMRELDRVEAELIGLYQERDRVIADRDLAAIELTRINALLDQRTVISPVNGIVTSRNADAGEYADEQGAVMSIATLDPLYVEIFVPQDMANQVEIGAEIEIRLETQPDLAHTAVVEVVDRVFDAASGTFGVRLSLPNPGQSLPAGVRCTARL</sequence>
<comment type="similarity">
    <text evidence="1">Belongs to the membrane fusion protein (MFP) (TC 8.A.1) family.</text>
</comment>
<dbReference type="InterPro" id="IPR058792">
    <property type="entry name" value="Beta-barrel_RND_2"/>
</dbReference>
<dbReference type="Gene3D" id="1.10.287.470">
    <property type="entry name" value="Helix hairpin bin"/>
    <property type="match status" value="1"/>
</dbReference>
<dbReference type="Proteomes" id="UP000184191">
    <property type="component" value="Unassembled WGS sequence"/>
</dbReference>
<dbReference type="Pfam" id="PF25954">
    <property type="entry name" value="Beta-barrel_RND_2"/>
    <property type="match status" value="1"/>
</dbReference>
<evidence type="ECO:0000256" key="2">
    <source>
        <dbReference type="SAM" id="SignalP"/>
    </source>
</evidence>
<keyword evidence="2" id="KW-0732">Signal</keyword>
<dbReference type="AlphaFoldDB" id="A0A1M7CIY0"/>
<dbReference type="GO" id="GO:0015562">
    <property type="term" value="F:efflux transmembrane transporter activity"/>
    <property type="evidence" value="ECO:0007669"/>
    <property type="project" value="TreeGrafter"/>
</dbReference>
<protein>
    <submittedName>
        <fullName evidence="5">RND family efflux transporter, MFP subunit</fullName>
    </submittedName>
</protein>
<dbReference type="PANTHER" id="PTHR30469">
    <property type="entry name" value="MULTIDRUG RESISTANCE PROTEIN MDTA"/>
    <property type="match status" value="1"/>
</dbReference>
<name>A0A1M7CIY0_9RHOB</name>